<gene>
    <name evidence="2" type="ORF">QBZ16_002936</name>
</gene>
<feature type="domain" description="Prolyl 4-hydroxylase alpha subunit Fe(2+) 2OG dioxygenase" evidence="1">
    <location>
        <begin position="198"/>
        <end position="274"/>
    </location>
</feature>
<dbReference type="Gene3D" id="2.60.120.620">
    <property type="entry name" value="q2cbj1_9rhob like domain"/>
    <property type="match status" value="1"/>
</dbReference>
<proteinExistence type="predicted"/>
<dbReference type="Pfam" id="PF13640">
    <property type="entry name" value="2OG-FeII_Oxy_3"/>
    <property type="match status" value="1"/>
</dbReference>
<dbReference type="InterPro" id="IPR044862">
    <property type="entry name" value="Pro_4_hyd_alph_FE2OG_OXY"/>
</dbReference>
<evidence type="ECO:0000259" key="1">
    <source>
        <dbReference type="Pfam" id="PF13640"/>
    </source>
</evidence>
<dbReference type="PANTHER" id="PTHR35169:SF1">
    <property type="entry name" value="PROLYL 4-HYDROXYLASE ALPHA SUBUNIT FE(2+) 2OG DIOXYGENASE DOMAIN-CONTAINING PROTEIN"/>
    <property type="match status" value="1"/>
</dbReference>
<keyword evidence="3" id="KW-1185">Reference proteome</keyword>
<dbReference type="PANTHER" id="PTHR35169">
    <property type="entry name" value="FE2OG DIOXYGENASE DOMAIN-CONTAINING PROTEIN"/>
    <property type="match status" value="1"/>
</dbReference>
<evidence type="ECO:0000313" key="3">
    <source>
        <dbReference type="Proteomes" id="UP001255856"/>
    </source>
</evidence>
<dbReference type="AlphaFoldDB" id="A0AAD9ML71"/>
<name>A0AAD9ML71_PROWI</name>
<evidence type="ECO:0000313" key="2">
    <source>
        <dbReference type="EMBL" id="KAK2079245.1"/>
    </source>
</evidence>
<dbReference type="EMBL" id="JASFZW010000003">
    <property type="protein sequence ID" value="KAK2079245.1"/>
    <property type="molecule type" value="Genomic_DNA"/>
</dbReference>
<comment type="caution">
    <text evidence="2">The sequence shown here is derived from an EMBL/GenBank/DDBJ whole genome shotgun (WGS) entry which is preliminary data.</text>
</comment>
<accession>A0AAD9ML71</accession>
<sequence>MGGLRFDPVPCLAAEDADEALPAAPPAPIASVALDACIVPSPNSPSGARLSEARLLVLDDFVDARTWSELLTAMIGAAAVEALARGELAAPPEDLWERRTADAAGAPATWGLRPAPLAALMRGEACPAMRRVGARLAALFPNAVVAWLPSAAIQGPGSPDCAPLLANAAVAGDSFSYHQDADPTAFPDASAWCAAFGDYFNGEPGRPLLASLVLYLNPEWRRDWGGETLLLDGDSGVGVAVQARPGRALLMHQDVVHRLVAPSRSAGRRPRFSLVWKLALLPRGAGDAVDLARRAEWGPPTPFGSAARVRAVQASLAREAGLGRKRGRVPG</sequence>
<reference evidence="2" key="1">
    <citation type="submission" date="2021-01" db="EMBL/GenBank/DDBJ databases">
        <authorList>
            <person name="Eckstrom K.M.E."/>
        </authorList>
    </citation>
    <scope>NUCLEOTIDE SEQUENCE</scope>
    <source>
        <strain evidence="2">UVCC 0001</strain>
    </source>
</reference>
<organism evidence="2 3">
    <name type="scientific">Prototheca wickerhamii</name>
    <dbReference type="NCBI Taxonomy" id="3111"/>
    <lineage>
        <taxon>Eukaryota</taxon>
        <taxon>Viridiplantae</taxon>
        <taxon>Chlorophyta</taxon>
        <taxon>core chlorophytes</taxon>
        <taxon>Trebouxiophyceae</taxon>
        <taxon>Chlorellales</taxon>
        <taxon>Chlorellaceae</taxon>
        <taxon>Prototheca</taxon>
    </lineage>
</organism>
<dbReference type="Proteomes" id="UP001255856">
    <property type="component" value="Unassembled WGS sequence"/>
</dbReference>
<protein>
    <recommendedName>
        <fullName evidence="1">Prolyl 4-hydroxylase alpha subunit Fe(2+) 2OG dioxygenase domain-containing protein</fullName>
    </recommendedName>
</protein>